<dbReference type="InterPro" id="IPR006204">
    <property type="entry name" value="GHMP_kinase_N_dom"/>
</dbReference>
<evidence type="ECO:0000256" key="9">
    <source>
        <dbReference type="ARBA" id="ARBA00032554"/>
    </source>
</evidence>
<dbReference type="RefSeq" id="WP_173559730.1">
    <property type="nucleotide sequence ID" value="NZ_JAPIUZ010000005.1"/>
</dbReference>
<name>A0ABT3QG59_9PROT</name>
<feature type="active site" evidence="10">
    <location>
        <position position="20"/>
    </location>
</feature>
<feature type="domain" description="GHMP kinase C-terminal" evidence="12">
    <location>
        <begin position="232"/>
        <end position="289"/>
    </location>
</feature>
<protein>
    <recommendedName>
        <fullName evidence="3 10">4-diphosphocytidyl-2-C-methyl-D-erythritol kinase</fullName>
        <shortName evidence="10">CMK</shortName>
        <ecNumber evidence="2 10">2.7.1.148</ecNumber>
    </recommendedName>
    <alternativeName>
        <fullName evidence="9 10">4-(cytidine-5'-diphospho)-2-C-methyl-D-erythritol kinase</fullName>
    </alternativeName>
</protein>
<dbReference type="Gene3D" id="3.30.70.890">
    <property type="entry name" value="GHMP kinase, C-terminal domain"/>
    <property type="match status" value="1"/>
</dbReference>
<feature type="active site" evidence="10">
    <location>
        <position position="154"/>
    </location>
</feature>
<dbReference type="SUPFAM" id="SSF55060">
    <property type="entry name" value="GHMP Kinase, C-terminal domain"/>
    <property type="match status" value="1"/>
</dbReference>
<evidence type="ECO:0000256" key="8">
    <source>
        <dbReference type="ARBA" id="ARBA00023229"/>
    </source>
</evidence>
<keyword evidence="7 10" id="KW-0067">ATP-binding</keyword>
<comment type="similarity">
    <text evidence="1 10">Belongs to the GHMP kinase family. IspE subfamily.</text>
</comment>
<evidence type="ECO:0000256" key="7">
    <source>
        <dbReference type="ARBA" id="ARBA00022840"/>
    </source>
</evidence>
<dbReference type="InterPro" id="IPR020568">
    <property type="entry name" value="Ribosomal_Su5_D2-typ_SF"/>
</dbReference>
<dbReference type="HAMAP" id="MF_00061">
    <property type="entry name" value="IspE"/>
    <property type="match status" value="1"/>
</dbReference>
<evidence type="ECO:0000256" key="10">
    <source>
        <dbReference type="HAMAP-Rule" id="MF_00061"/>
    </source>
</evidence>
<keyword evidence="8 10" id="KW-0414">Isoprene biosynthesis</keyword>
<evidence type="ECO:0000256" key="2">
    <source>
        <dbReference type="ARBA" id="ARBA00012052"/>
    </source>
</evidence>
<feature type="domain" description="GHMP kinase N-terminal" evidence="11">
    <location>
        <begin position="81"/>
        <end position="159"/>
    </location>
</feature>
<keyword evidence="6 10" id="KW-0418">Kinase</keyword>
<comment type="pathway">
    <text evidence="10">Isoprenoid biosynthesis; isopentenyl diphosphate biosynthesis via DXP pathway; isopentenyl diphosphate from 1-deoxy-D-xylulose 5-phosphate: step 3/6.</text>
</comment>
<dbReference type="GO" id="GO:0050515">
    <property type="term" value="F:4-(cytidine 5'-diphospho)-2-C-methyl-D-erythritol kinase activity"/>
    <property type="evidence" value="ECO:0007669"/>
    <property type="project" value="UniProtKB-EC"/>
</dbReference>
<comment type="caution">
    <text evidence="13">The sequence shown here is derived from an EMBL/GenBank/DDBJ whole genome shotgun (WGS) entry which is preliminary data.</text>
</comment>
<keyword evidence="5 10" id="KW-0547">Nucleotide-binding</keyword>
<evidence type="ECO:0000259" key="11">
    <source>
        <dbReference type="Pfam" id="PF00288"/>
    </source>
</evidence>
<proteinExistence type="inferred from homology"/>
<keyword evidence="14" id="KW-1185">Reference proteome</keyword>
<comment type="catalytic activity">
    <reaction evidence="10">
        <text>4-CDP-2-C-methyl-D-erythritol + ATP = 4-CDP-2-C-methyl-D-erythritol 2-phosphate + ADP + H(+)</text>
        <dbReference type="Rhea" id="RHEA:18437"/>
        <dbReference type="ChEBI" id="CHEBI:15378"/>
        <dbReference type="ChEBI" id="CHEBI:30616"/>
        <dbReference type="ChEBI" id="CHEBI:57823"/>
        <dbReference type="ChEBI" id="CHEBI:57919"/>
        <dbReference type="ChEBI" id="CHEBI:456216"/>
        <dbReference type="EC" id="2.7.1.148"/>
    </reaction>
</comment>
<dbReference type="InterPro" id="IPR013750">
    <property type="entry name" value="GHMP_kinase_C_dom"/>
</dbReference>
<evidence type="ECO:0000313" key="14">
    <source>
        <dbReference type="Proteomes" id="UP001301152"/>
    </source>
</evidence>
<dbReference type="PANTHER" id="PTHR43527:SF2">
    <property type="entry name" value="4-DIPHOSPHOCYTIDYL-2-C-METHYL-D-ERYTHRITOL KINASE, CHLOROPLASTIC"/>
    <property type="match status" value="1"/>
</dbReference>
<dbReference type="NCBIfam" id="NF011202">
    <property type="entry name" value="PRK14608.1"/>
    <property type="match status" value="1"/>
</dbReference>
<evidence type="ECO:0000256" key="4">
    <source>
        <dbReference type="ARBA" id="ARBA00022679"/>
    </source>
</evidence>
<dbReference type="Proteomes" id="UP001301152">
    <property type="component" value="Unassembled WGS sequence"/>
</dbReference>
<dbReference type="EC" id="2.7.1.148" evidence="2 10"/>
<dbReference type="SUPFAM" id="SSF54211">
    <property type="entry name" value="Ribosomal protein S5 domain 2-like"/>
    <property type="match status" value="1"/>
</dbReference>
<evidence type="ECO:0000256" key="3">
    <source>
        <dbReference type="ARBA" id="ARBA00017473"/>
    </source>
</evidence>
<reference evidence="13 14" key="1">
    <citation type="submission" date="2022-11" db="EMBL/GenBank/DDBJ databases">
        <title>Genome sequencing of Acetobacter type strain.</title>
        <authorList>
            <person name="Heo J."/>
            <person name="Lee D."/>
            <person name="Han B.-H."/>
            <person name="Hong S.-B."/>
            <person name="Kwon S.-W."/>
        </authorList>
    </citation>
    <scope>NUCLEOTIDE SEQUENCE [LARGE SCALE GENOMIC DNA]</scope>
    <source>
        <strain evidence="13 14">KACC 21253</strain>
    </source>
</reference>
<sequence>MSEKTENVSSQIFSESARAKINLYLHVTGKRADGYHLLDSLAVFAEACDELLYEPGDEELRLELTGRFGAPLGQDAAGQNNLVMKAAAMVQAAAGGAAKVPGGRLVLRKELPVASGIGGGSADAAAALRLLSRAWQVEPDSEALSLMAEKLGADVPVCLDSRAARMEGIGEKLSDAPALPPSCGILLVNCGVAVSTPEIFRRRDGHFVPRADLPDAWPDAQSLAGFLSLQSNSLQDAACLVCPPVRDVLNVLADIPDNLLVRMSGSGATCFAIFPDDATARQAAYSLSRNRPEWWVWGGGFC</sequence>
<dbReference type="Pfam" id="PF08544">
    <property type="entry name" value="GHMP_kinases_C"/>
    <property type="match status" value="1"/>
</dbReference>
<dbReference type="InterPro" id="IPR004424">
    <property type="entry name" value="IspE"/>
</dbReference>
<dbReference type="PIRSF" id="PIRSF010376">
    <property type="entry name" value="IspE"/>
    <property type="match status" value="1"/>
</dbReference>
<dbReference type="InterPro" id="IPR014721">
    <property type="entry name" value="Ribsml_uS5_D2-typ_fold_subgr"/>
</dbReference>
<feature type="binding site" evidence="10">
    <location>
        <begin position="112"/>
        <end position="122"/>
    </location>
    <ligand>
        <name>ATP</name>
        <dbReference type="ChEBI" id="CHEBI:30616"/>
    </ligand>
</feature>
<evidence type="ECO:0000259" key="12">
    <source>
        <dbReference type="Pfam" id="PF08544"/>
    </source>
</evidence>
<evidence type="ECO:0000256" key="6">
    <source>
        <dbReference type="ARBA" id="ARBA00022777"/>
    </source>
</evidence>
<dbReference type="Gene3D" id="3.30.230.10">
    <property type="match status" value="1"/>
</dbReference>
<dbReference type="EMBL" id="JAPIUZ010000005">
    <property type="protein sequence ID" value="MCX2564273.1"/>
    <property type="molecule type" value="Genomic_DNA"/>
</dbReference>
<gene>
    <name evidence="10" type="primary">ispE</name>
    <name evidence="13" type="ORF">OQ497_09910</name>
</gene>
<dbReference type="PANTHER" id="PTHR43527">
    <property type="entry name" value="4-DIPHOSPHOCYTIDYL-2-C-METHYL-D-ERYTHRITOL KINASE, CHLOROPLASTIC"/>
    <property type="match status" value="1"/>
</dbReference>
<comment type="function">
    <text evidence="10">Catalyzes the phosphorylation of the position 2 hydroxy group of 4-diphosphocytidyl-2C-methyl-D-erythritol.</text>
</comment>
<organism evidence="13 14">
    <name type="scientific">Acetobacter thailandicus</name>
    <dbReference type="NCBI Taxonomy" id="1502842"/>
    <lineage>
        <taxon>Bacteria</taxon>
        <taxon>Pseudomonadati</taxon>
        <taxon>Pseudomonadota</taxon>
        <taxon>Alphaproteobacteria</taxon>
        <taxon>Acetobacterales</taxon>
        <taxon>Acetobacteraceae</taxon>
        <taxon>Acetobacter</taxon>
    </lineage>
</organism>
<dbReference type="InterPro" id="IPR036554">
    <property type="entry name" value="GHMP_kinase_C_sf"/>
</dbReference>
<dbReference type="NCBIfam" id="TIGR00154">
    <property type="entry name" value="ispE"/>
    <property type="match status" value="1"/>
</dbReference>
<evidence type="ECO:0000313" key="13">
    <source>
        <dbReference type="EMBL" id="MCX2564273.1"/>
    </source>
</evidence>
<keyword evidence="4 10" id="KW-0808">Transferase</keyword>
<evidence type="ECO:0000256" key="1">
    <source>
        <dbReference type="ARBA" id="ARBA00009684"/>
    </source>
</evidence>
<accession>A0ABT3QG59</accession>
<dbReference type="Pfam" id="PF00288">
    <property type="entry name" value="GHMP_kinases_N"/>
    <property type="match status" value="1"/>
</dbReference>
<evidence type="ECO:0000256" key="5">
    <source>
        <dbReference type="ARBA" id="ARBA00022741"/>
    </source>
</evidence>